<dbReference type="EMBL" id="CP122566">
    <property type="protein sequence ID" value="WGH92396.1"/>
    <property type="molecule type" value="Genomic_DNA"/>
</dbReference>
<accession>A0AAJ6ALY3</accession>
<evidence type="ECO:0000256" key="1">
    <source>
        <dbReference type="ARBA" id="ARBA00009199"/>
    </source>
</evidence>
<dbReference type="InterPro" id="IPR023631">
    <property type="entry name" value="Amidase_dom"/>
</dbReference>
<gene>
    <name evidence="4" type="ORF">QDX21_08700</name>
</gene>
<dbReference type="RefSeq" id="WP_279674514.1">
    <property type="nucleotide sequence ID" value="NZ_CP122566.1"/>
</dbReference>
<evidence type="ECO:0000313" key="4">
    <source>
        <dbReference type="EMBL" id="WGH92396.1"/>
    </source>
</evidence>
<dbReference type="AlphaFoldDB" id="A0AAJ6ALY3"/>
<dbReference type="PANTHER" id="PTHR11895">
    <property type="entry name" value="TRANSAMIDASE"/>
    <property type="match status" value="1"/>
</dbReference>
<evidence type="ECO:0000313" key="5">
    <source>
        <dbReference type="Proteomes" id="UP001224674"/>
    </source>
</evidence>
<dbReference type="PANTHER" id="PTHR11895:SF7">
    <property type="entry name" value="GLUTAMYL-TRNA(GLN) AMIDOTRANSFERASE SUBUNIT A, MITOCHONDRIAL"/>
    <property type="match status" value="1"/>
</dbReference>
<dbReference type="GO" id="GO:0003824">
    <property type="term" value="F:catalytic activity"/>
    <property type="evidence" value="ECO:0007669"/>
    <property type="project" value="InterPro"/>
</dbReference>
<reference evidence="4 5" key="1">
    <citation type="submission" date="2023-03" db="EMBL/GenBank/DDBJ databases">
        <title>Complete genome sequences of several Auritidibacter ignavus strains isolated from ear infections.</title>
        <authorList>
            <person name="Baehr T."/>
            <person name="Baumhoegger A.M."/>
        </authorList>
    </citation>
    <scope>NUCLEOTIDE SEQUENCE [LARGE SCALE GENOMIC DNA]</scope>
    <source>
        <strain evidence="4 5">BABAE-6</strain>
    </source>
</reference>
<dbReference type="Pfam" id="PF01425">
    <property type="entry name" value="Amidase"/>
    <property type="match status" value="1"/>
</dbReference>
<name>A0AAJ6ALY3_9MICC</name>
<dbReference type="SUPFAM" id="SSF75304">
    <property type="entry name" value="Amidase signature (AS) enzymes"/>
    <property type="match status" value="1"/>
</dbReference>
<feature type="region of interest" description="Disordered" evidence="2">
    <location>
        <begin position="128"/>
        <end position="152"/>
    </location>
</feature>
<protein>
    <submittedName>
        <fullName evidence="4">Amidase</fullName>
    </submittedName>
</protein>
<sequence>MNHLSAVELRDQLSASAVSATEVTKYYLEQIRSRPELGALSHVNEDLARERAAALDELPVDHRAALHGIPTAFKDLVRVAGMPTRFGSRVFADAVSEPSNDPSAELLTEAGTVQVGKTTVPEFGLSTYSENLIDPPARNPRDMETTPTGSSGGAAAAVAAGLLPLAPGTDGGGSIRIPAAATGLVGLKPGRGTLSCDDQRETVTNLSVTGPLARTAADAALLMDAFMDPTSVAPGRYLHAVQQGAEGLAPMTIGVTTASPFHPDLQISLARGAVEALTQAASMLTQDEHLVTELDLIYFPGYHENFQIVWTSGLHRAPMPTTEGLDDLAEYFLTSTANLSADQIAEAEGNLTQWAQDTRAELGQTDIVLTPVLAFQPPKIGAFRELDPQANYDYQCRFTPYTSMINVMGLPAISIPVTDQWSVQAIGRPGTEAQLLALAARMEVLNPSNATKNKQPDEER</sequence>
<proteinExistence type="inferred from homology"/>
<comment type="similarity">
    <text evidence="1">Belongs to the amidase family.</text>
</comment>
<dbReference type="InterPro" id="IPR000120">
    <property type="entry name" value="Amidase"/>
</dbReference>
<organism evidence="4 5">
    <name type="scientific">Auritidibacter ignavus</name>
    <dbReference type="NCBI Taxonomy" id="678932"/>
    <lineage>
        <taxon>Bacteria</taxon>
        <taxon>Bacillati</taxon>
        <taxon>Actinomycetota</taxon>
        <taxon>Actinomycetes</taxon>
        <taxon>Micrococcales</taxon>
        <taxon>Micrococcaceae</taxon>
        <taxon>Auritidibacter</taxon>
    </lineage>
</organism>
<dbReference type="Proteomes" id="UP001224674">
    <property type="component" value="Chromosome"/>
</dbReference>
<evidence type="ECO:0000259" key="3">
    <source>
        <dbReference type="Pfam" id="PF01425"/>
    </source>
</evidence>
<keyword evidence="5" id="KW-1185">Reference proteome</keyword>
<feature type="domain" description="Amidase" evidence="3">
    <location>
        <begin position="22"/>
        <end position="436"/>
    </location>
</feature>
<dbReference type="Gene3D" id="3.90.1300.10">
    <property type="entry name" value="Amidase signature (AS) domain"/>
    <property type="match status" value="1"/>
</dbReference>
<dbReference type="InterPro" id="IPR036928">
    <property type="entry name" value="AS_sf"/>
</dbReference>
<evidence type="ECO:0000256" key="2">
    <source>
        <dbReference type="SAM" id="MobiDB-lite"/>
    </source>
</evidence>